<evidence type="ECO:0000256" key="2">
    <source>
        <dbReference type="SAM" id="MobiDB-lite"/>
    </source>
</evidence>
<dbReference type="InterPro" id="IPR001878">
    <property type="entry name" value="Znf_CCHC"/>
</dbReference>
<proteinExistence type="predicted"/>
<protein>
    <recommendedName>
        <fullName evidence="3">CCHC-type domain-containing protein</fullName>
    </recommendedName>
</protein>
<feature type="compositionally biased region" description="Acidic residues" evidence="2">
    <location>
        <begin position="422"/>
        <end position="439"/>
    </location>
</feature>
<feature type="compositionally biased region" description="Polar residues" evidence="2">
    <location>
        <begin position="323"/>
        <end position="336"/>
    </location>
</feature>
<feature type="compositionally biased region" description="Basic and acidic residues" evidence="2">
    <location>
        <begin position="409"/>
        <end position="421"/>
    </location>
</feature>
<dbReference type="GO" id="GO:0003676">
    <property type="term" value="F:nucleic acid binding"/>
    <property type="evidence" value="ECO:0007669"/>
    <property type="project" value="InterPro"/>
</dbReference>
<feature type="compositionally biased region" description="Basic and acidic residues" evidence="2">
    <location>
        <begin position="267"/>
        <end position="285"/>
    </location>
</feature>
<feature type="compositionally biased region" description="Basic and acidic residues" evidence="2">
    <location>
        <begin position="347"/>
        <end position="398"/>
    </location>
</feature>
<dbReference type="EMBL" id="JBCGBO010000024">
    <property type="protein sequence ID" value="KAK9180880.1"/>
    <property type="molecule type" value="Genomic_DNA"/>
</dbReference>
<dbReference type="InterPro" id="IPR025836">
    <property type="entry name" value="Zn_knuckle_CX2CX4HX4C"/>
</dbReference>
<comment type="caution">
    <text evidence="4">The sequence shown here is derived from an EMBL/GenBank/DDBJ whole genome shotgun (WGS) entry which is preliminary data.</text>
</comment>
<dbReference type="PROSITE" id="PS50158">
    <property type="entry name" value="ZF_CCHC"/>
    <property type="match status" value="1"/>
</dbReference>
<evidence type="ECO:0000313" key="4">
    <source>
        <dbReference type="EMBL" id="KAK9180880.1"/>
    </source>
</evidence>
<dbReference type="Proteomes" id="UP001428341">
    <property type="component" value="Unassembled WGS sequence"/>
</dbReference>
<dbReference type="PANTHER" id="PTHR31286:SF99">
    <property type="entry name" value="DUF4283 DOMAIN-CONTAINING PROTEIN"/>
    <property type="match status" value="1"/>
</dbReference>
<keyword evidence="1" id="KW-0479">Metal-binding</keyword>
<dbReference type="PANTHER" id="PTHR31286">
    <property type="entry name" value="GLYCINE-RICH CELL WALL STRUCTURAL PROTEIN 1.8-LIKE"/>
    <property type="match status" value="1"/>
</dbReference>
<evidence type="ECO:0000313" key="5">
    <source>
        <dbReference type="Proteomes" id="UP001428341"/>
    </source>
</evidence>
<reference evidence="4 5" key="1">
    <citation type="submission" date="2024-05" db="EMBL/GenBank/DDBJ databases">
        <title>Haplotype-resolved chromosome-level genome assembly of Huyou (Citrus changshanensis).</title>
        <authorList>
            <person name="Miao C."/>
            <person name="Chen W."/>
            <person name="Wu Y."/>
            <person name="Wang L."/>
            <person name="Zhao S."/>
            <person name="Grierson D."/>
            <person name="Xu C."/>
            <person name="Chen K."/>
        </authorList>
    </citation>
    <scope>NUCLEOTIDE SEQUENCE [LARGE SCALE GENOMIC DNA]</scope>
    <source>
        <strain evidence="4">01-14</strain>
        <tissue evidence="4">Leaf</tissue>
    </source>
</reference>
<feature type="domain" description="CCHC-type" evidence="3">
    <location>
        <begin position="178"/>
        <end position="193"/>
    </location>
</feature>
<dbReference type="InterPro" id="IPR036875">
    <property type="entry name" value="Znf_CCHC_sf"/>
</dbReference>
<sequence>MEDHNELDEEFLGREEDLEFDTEDVTISEKGSIPSISFSKKIHAQLVKPWMNAVVVKLLGRTIGYRALCVGPWTILGHYLTVQQWNPHFDSSNDNIDNIVARIRLLGMPLHYYHKRVLRMIGNVVGKVIRIDYNTESLTRGKFARIAVEVSLNKLLCSQFFLDGKMQKVEYENLPVICFNCGIYGHKNENCPQLKTIKGATKNLENNGVGNITNSGGDKPWSSTVIPANPSFGPWMIVSRKGRGKSTMVVFSGGSRFEVLENEDNEDRGFPSLHDKNGHSTEKDQSAIQFKFRSKKNPKNPTIINSHANVNSPAMQTPKALSRAQSKNPATSSNLPVPTAIPTSLDPVKHTDIKFLPPHDFHSDPKDISLDPTRPNKELADPNIPIDDRDKPPDKDLEMDANDEDDPDDKSFKDKGEKSDSESDDSGTSLEDEDNMESE</sequence>
<evidence type="ECO:0000259" key="3">
    <source>
        <dbReference type="PROSITE" id="PS50158"/>
    </source>
</evidence>
<gene>
    <name evidence="4" type="ORF">WN944_024016</name>
</gene>
<dbReference type="Pfam" id="PF14392">
    <property type="entry name" value="zf-CCHC_4"/>
    <property type="match status" value="1"/>
</dbReference>
<organism evidence="4 5">
    <name type="scientific">Citrus x changshan-huyou</name>
    <dbReference type="NCBI Taxonomy" id="2935761"/>
    <lineage>
        <taxon>Eukaryota</taxon>
        <taxon>Viridiplantae</taxon>
        <taxon>Streptophyta</taxon>
        <taxon>Embryophyta</taxon>
        <taxon>Tracheophyta</taxon>
        <taxon>Spermatophyta</taxon>
        <taxon>Magnoliopsida</taxon>
        <taxon>eudicotyledons</taxon>
        <taxon>Gunneridae</taxon>
        <taxon>Pentapetalae</taxon>
        <taxon>rosids</taxon>
        <taxon>malvids</taxon>
        <taxon>Sapindales</taxon>
        <taxon>Rutaceae</taxon>
        <taxon>Aurantioideae</taxon>
        <taxon>Citrus</taxon>
    </lineage>
</organism>
<feature type="compositionally biased region" description="Polar residues" evidence="2">
    <location>
        <begin position="299"/>
        <end position="315"/>
    </location>
</feature>
<dbReference type="InterPro" id="IPR040256">
    <property type="entry name" value="At4g02000-like"/>
</dbReference>
<name>A0AAP0LRN2_9ROSI</name>
<dbReference type="SUPFAM" id="SSF57756">
    <property type="entry name" value="Retrovirus zinc finger-like domains"/>
    <property type="match status" value="1"/>
</dbReference>
<evidence type="ECO:0000256" key="1">
    <source>
        <dbReference type="PROSITE-ProRule" id="PRU00047"/>
    </source>
</evidence>
<keyword evidence="1" id="KW-0862">Zinc</keyword>
<dbReference type="AlphaFoldDB" id="A0AAP0LRN2"/>
<feature type="region of interest" description="Disordered" evidence="2">
    <location>
        <begin position="262"/>
        <end position="439"/>
    </location>
</feature>
<keyword evidence="5" id="KW-1185">Reference proteome</keyword>
<accession>A0AAP0LRN2</accession>
<dbReference type="GO" id="GO:0008270">
    <property type="term" value="F:zinc ion binding"/>
    <property type="evidence" value="ECO:0007669"/>
    <property type="project" value="UniProtKB-KW"/>
</dbReference>
<feature type="compositionally biased region" description="Acidic residues" evidence="2">
    <location>
        <begin position="399"/>
        <end position="408"/>
    </location>
</feature>
<keyword evidence="1" id="KW-0863">Zinc-finger</keyword>